<dbReference type="AlphaFoldDB" id="A0AAV7LE63"/>
<feature type="region of interest" description="Disordered" evidence="1">
    <location>
        <begin position="1"/>
        <end position="91"/>
    </location>
</feature>
<evidence type="ECO:0000313" key="2">
    <source>
        <dbReference type="EMBL" id="KAJ1089896.1"/>
    </source>
</evidence>
<evidence type="ECO:0000256" key="1">
    <source>
        <dbReference type="SAM" id="MobiDB-lite"/>
    </source>
</evidence>
<keyword evidence="3" id="KW-1185">Reference proteome</keyword>
<sequence length="160" mass="18269">MSHHRERAILPEMTSEEEFPGSETKIDVGRRVGVSEKPEGELREEKPEGELRAGKPDESCERGPERGCQKSPENRETKKQERGKPPTKTGGDWIAEMVFSCTDDLRHSGYDVCETNENINSHLKGNQKYKEDLRQINQLGDVSTMVRDQIGVKHDLRQHE</sequence>
<dbReference type="Proteomes" id="UP001066276">
    <property type="component" value="Chromosome 11"/>
</dbReference>
<name>A0AAV7LE63_PLEWA</name>
<organism evidence="2 3">
    <name type="scientific">Pleurodeles waltl</name>
    <name type="common">Iberian ribbed newt</name>
    <dbReference type="NCBI Taxonomy" id="8319"/>
    <lineage>
        <taxon>Eukaryota</taxon>
        <taxon>Metazoa</taxon>
        <taxon>Chordata</taxon>
        <taxon>Craniata</taxon>
        <taxon>Vertebrata</taxon>
        <taxon>Euteleostomi</taxon>
        <taxon>Amphibia</taxon>
        <taxon>Batrachia</taxon>
        <taxon>Caudata</taxon>
        <taxon>Salamandroidea</taxon>
        <taxon>Salamandridae</taxon>
        <taxon>Pleurodelinae</taxon>
        <taxon>Pleurodeles</taxon>
    </lineage>
</organism>
<evidence type="ECO:0000313" key="3">
    <source>
        <dbReference type="Proteomes" id="UP001066276"/>
    </source>
</evidence>
<gene>
    <name evidence="2" type="ORF">NDU88_003038</name>
</gene>
<comment type="caution">
    <text evidence="2">The sequence shown here is derived from an EMBL/GenBank/DDBJ whole genome shotgun (WGS) entry which is preliminary data.</text>
</comment>
<proteinExistence type="predicted"/>
<protein>
    <submittedName>
        <fullName evidence="2">Uncharacterized protein</fullName>
    </submittedName>
</protein>
<feature type="compositionally biased region" description="Basic and acidic residues" evidence="1">
    <location>
        <begin position="24"/>
        <end position="84"/>
    </location>
</feature>
<accession>A0AAV7LE63</accession>
<dbReference type="EMBL" id="JANPWB010000015">
    <property type="protein sequence ID" value="KAJ1089896.1"/>
    <property type="molecule type" value="Genomic_DNA"/>
</dbReference>
<reference evidence="2" key="1">
    <citation type="journal article" date="2022" name="bioRxiv">
        <title>Sequencing and chromosome-scale assembly of the giantPleurodeles waltlgenome.</title>
        <authorList>
            <person name="Brown T."/>
            <person name="Elewa A."/>
            <person name="Iarovenko S."/>
            <person name="Subramanian E."/>
            <person name="Araus A.J."/>
            <person name="Petzold A."/>
            <person name="Susuki M."/>
            <person name="Suzuki K.-i.T."/>
            <person name="Hayashi T."/>
            <person name="Toyoda A."/>
            <person name="Oliveira C."/>
            <person name="Osipova E."/>
            <person name="Leigh N.D."/>
            <person name="Simon A."/>
            <person name="Yun M.H."/>
        </authorList>
    </citation>
    <scope>NUCLEOTIDE SEQUENCE</scope>
    <source>
        <strain evidence="2">20211129_DDA</strain>
        <tissue evidence="2">Liver</tissue>
    </source>
</reference>